<evidence type="ECO:0000313" key="2">
    <source>
        <dbReference type="EMBL" id="MCC2253390.1"/>
    </source>
</evidence>
<comment type="caution">
    <text evidence="2">The sequence shown here is derived from an EMBL/GenBank/DDBJ whole genome shotgun (WGS) entry which is preliminary data.</text>
</comment>
<dbReference type="SUPFAM" id="SSF46785">
    <property type="entry name" value="Winged helix' DNA-binding domain"/>
    <property type="match status" value="1"/>
</dbReference>
<dbReference type="InterPro" id="IPR000835">
    <property type="entry name" value="HTH_MarR-typ"/>
</dbReference>
<dbReference type="InterPro" id="IPR039422">
    <property type="entry name" value="MarR/SlyA-like"/>
</dbReference>
<organism evidence="2 3">
    <name type="scientific">Ruminococcus turbiniformis</name>
    <dbReference type="NCBI Taxonomy" id="2881258"/>
    <lineage>
        <taxon>Bacteria</taxon>
        <taxon>Bacillati</taxon>
        <taxon>Bacillota</taxon>
        <taxon>Clostridia</taxon>
        <taxon>Eubacteriales</taxon>
        <taxon>Oscillospiraceae</taxon>
        <taxon>Ruminococcus</taxon>
    </lineage>
</organism>
<dbReference type="RefSeq" id="WP_227706539.1">
    <property type="nucleotide sequence ID" value="NZ_JAJEQX010000003.1"/>
</dbReference>
<accession>A0ABS8FTN6</accession>
<feature type="domain" description="HTH marR-type" evidence="1">
    <location>
        <begin position="12"/>
        <end position="161"/>
    </location>
</feature>
<dbReference type="Pfam" id="PF01047">
    <property type="entry name" value="MarR"/>
    <property type="match status" value="1"/>
</dbReference>
<dbReference type="InterPro" id="IPR036390">
    <property type="entry name" value="WH_DNA-bd_sf"/>
</dbReference>
<dbReference type="InterPro" id="IPR036388">
    <property type="entry name" value="WH-like_DNA-bd_sf"/>
</dbReference>
<dbReference type="EMBL" id="JAJEQX010000003">
    <property type="protein sequence ID" value="MCC2253390.1"/>
    <property type="molecule type" value="Genomic_DNA"/>
</dbReference>
<sequence>MENTSEHTPPVTENIDATFRRLSEKADLVYFFVALYSNYIGKNRHYGIGPELTMTEAHMLNSIALTPGTTVTDLARRWERTTGAVCQTLAKLEKKELIERKKTEGNKKTVRLYPTDLGWDVDRAHMMYDIADITATTQELLESCTMDELNTFYKVLGIYLELIRKDQRSDK</sequence>
<dbReference type="Gene3D" id="1.10.10.10">
    <property type="entry name" value="Winged helix-like DNA-binding domain superfamily/Winged helix DNA-binding domain"/>
    <property type="match status" value="1"/>
</dbReference>
<name>A0ABS8FTN6_9FIRM</name>
<dbReference type="PANTHER" id="PTHR33164">
    <property type="entry name" value="TRANSCRIPTIONAL REGULATOR, MARR FAMILY"/>
    <property type="match status" value="1"/>
</dbReference>
<keyword evidence="3" id="KW-1185">Reference proteome</keyword>
<protein>
    <submittedName>
        <fullName evidence="2">MarR family transcriptional regulator</fullName>
    </submittedName>
</protein>
<dbReference type="Proteomes" id="UP001198151">
    <property type="component" value="Unassembled WGS sequence"/>
</dbReference>
<reference evidence="2 3" key="1">
    <citation type="submission" date="2021-10" db="EMBL/GenBank/DDBJ databases">
        <title>Anaerobic single-cell dispensing facilitates the cultivation of human gut bacteria.</title>
        <authorList>
            <person name="Afrizal A."/>
        </authorList>
    </citation>
    <scope>NUCLEOTIDE SEQUENCE [LARGE SCALE GENOMIC DNA]</scope>
    <source>
        <strain evidence="2 3">CLA-AA-H200</strain>
    </source>
</reference>
<evidence type="ECO:0000313" key="3">
    <source>
        <dbReference type="Proteomes" id="UP001198151"/>
    </source>
</evidence>
<gene>
    <name evidence="2" type="ORF">LKD70_02860</name>
</gene>
<evidence type="ECO:0000259" key="1">
    <source>
        <dbReference type="PROSITE" id="PS50995"/>
    </source>
</evidence>
<proteinExistence type="predicted"/>
<dbReference type="SMART" id="SM00347">
    <property type="entry name" value="HTH_MARR"/>
    <property type="match status" value="1"/>
</dbReference>
<dbReference type="PROSITE" id="PS50995">
    <property type="entry name" value="HTH_MARR_2"/>
    <property type="match status" value="1"/>
</dbReference>
<dbReference type="PANTHER" id="PTHR33164:SF89">
    <property type="entry name" value="MARR FAMILY REGULATORY PROTEIN"/>
    <property type="match status" value="1"/>
</dbReference>